<keyword evidence="7 9" id="KW-0472">Membrane</keyword>
<accession>A0A7R9H9S5</accession>
<keyword evidence="8" id="KW-0012">Acyltransferase</keyword>
<evidence type="ECO:0000256" key="9">
    <source>
        <dbReference type="SAM" id="Phobius"/>
    </source>
</evidence>
<evidence type="ECO:0000256" key="5">
    <source>
        <dbReference type="ARBA" id="ARBA00022824"/>
    </source>
</evidence>
<comment type="similarity">
    <text evidence="2">Belongs to the membrane-bound acyltransferase family. Sterol o-acyltransferase subfamily.</text>
</comment>
<dbReference type="InterPro" id="IPR014371">
    <property type="entry name" value="Oat_ACAT_DAG_ARE"/>
</dbReference>
<proteinExistence type="inferred from homology"/>
<keyword evidence="5" id="KW-0256">Endoplasmic reticulum</keyword>
<evidence type="ECO:0000256" key="1">
    <source>
        <dbReference type="ARBA" id="ARBA00004477"/>
    </source>
</evidence>
<dbReference type="PANTHER" id="PTHR10408">
    <property type="entry name" value="STEROL O-ACYLTRANSFERASE"/>
    <property type="match status" value="1"/>
</dbReference>
<feature type="transmembrane region" description="Helical" evidence="9">
    <location>
        <begin position="67"/>
        <end position="85"/>
    </location>
</feature>
<feature type="transmembrane region" description="Helical" evidence="9">
    <location>
        <begin position="91"/>
        <end position="110"/>
    </location>
</feature>
<dbReference type="InterPro" id="IPR004299">
    <property type="entry name" value="MBOAT_fam"/>
</dbReference>
<keyword evidence="3" id="KW-0808">Transferase</keyword>
<keyword evidence="6 9" id="KW-1133">Transmembrane helix</keyword>
<dbReference type="AlphaFoldDB" id="A0A7R9H9S5"/>
<evidence type="ECO:0000256" key="4">
    <source>
        <dbReference type="ARBA" id="ARBA00022692"/>
    </source>
</evidence>
<evidence type="ECO:0000256" key="2">
    <source>
        <dbReference type="ARBA" id="ARBA00009010"/>
    </source>
</evidence>
<name>A0A7R9H9S5_TIMPO</name>
<evidence type="ECO:0000256" key="8">
    <source>
        <dbReference type="ARBA" id="ARBA00023315"/>
    </source>
</evidence>
<keyword evidence="4 9" id="KW-0812">Transmembrane</keyword>
<feature type="transmembrane region" description="Helical" evidence="9">
    <location>
        <begin position="122"/>
        <end position="143"/>
    </location>
</feature>
<evidence type="ECO:0000256" key="3">
    <source>
        <dbReference type="ARBA" id="ARBA00022679"/>
    </source>
</evidence>
<dbReference type="GO" id="GO:0005789">
    <property type="term" value="C:endoplasmic reticulum membrane"/>
    <property type="evidence" value="ECO:0007669"/>
    <property type="project" value="UniProtKB-SubCell"/>
</dbReference>
<dbReference type="PANTHER" id="PTHR10408:SF8">
    <property type="entry name" value="O-ACYLTRANSFERASE"/>
    <property type="match status" value="1"/>
</dbReference>
<gene>
    <name evidence="10" type="ORF">TPSB3V08_LOCUS8936</name>
</gene>
<evidence type="ECO:0008006" key="11">
    <source>
        <dbReference type="Google" id="ProtNLM"/>
    </source>
</evidence>
<comment type="subcellular location">
    <subcellularLocation>
        <location evidence="1">Endoplasmic reticulum membrane</location>
        <topology evidence="1">Multi-pass membrane protein</topology>
    </subcellularLocation>
</comment>
<dbReference type="EMBL" id="OD006742">
    <property type="protein sequence ID" value="CAD7413302.1"/>
    <property type="molecule type" value="Genomic_DNA"/>
</dbReference>
<dbReference type="Pfam" id="PF03062">
    <property type="entry name" value="MBOAT"/>
    <property type="match status" value="1"/>
</dbReference>
<dbReference type="GO" id="GO:0008374">
    <property type="term" value="F:O-acyltransferase activity"/>
    <property type="evidence" value="ECO:0007669"/>
    <property type="project" value="InterPro"/>
</dbReference>
<sequence>MAVRCATLHRHTTADGKKDLVMVFKDDWWNATSYAAYYRTWNVVVHDWLYTYVYKDFCEVFQPKTHFVPTMLVFFVSAVVHEFILAFTFRFFYPMLLLAFGGFGASLVFLPRDVAGSGNIIMWLLLCIGNGILTSAYSMEWYARTNCQQTLHGVVRQNQLPTDSGKILMSQSHLSPLLLLCIGNGILTSVYSMEWYARTNCQQTLHGVVRQNQLPTDAGKPLMSQSDLSPLLLLCIGNGILTSAYSMEWYARTNCQQTLVRVTITPVTLTIAVYREWYSNISLQHGVVHQNQLPTDAGPVLGFLRSPLVELSTVVIWK</sequence>
<organism evidence="10">
    <name type="scientific">Timema poppense</name>
    <name type="common">Walking stick</name>
    <dbReference type="NCBI Taxonomy" id="170557"/>
    <lineage>
        <taxon>Eukaryota</taxon>
        <taxon>Metazoa</taxon>
        <taxon>Ecdysozoa</taxon>
        <taxon>Arthropoda</taxon>
        <taxon>Hexapoda</taxon>
        <taxon>Insecta</taxon>
        <taxon>Pterygota</taxon>
        <taxon>Neoptera</taxon>
        <taxon>Polyneoptera</taxon>
        <taxon>Phasmatodea</taxon>
        <taxon>Timematodea</taxon>
        <taxon>Timematoidea</taxon>
        <taxon>Timematidae</taxon>
        <taxon>Timema</taxon>
    </lineage>
</organism>
<evidence type="ECO:0000256" key="6">
    <source>
        <dbReference type="ARBA" id="ARBA00022989"/>
    </source>
</evidence>
<dbReference type="GO" id="GO:0008203">
    <property type="term" value="P:cholesterol metabolic process"/>
    <property type="evidence" value="ECO:0007669"/>
    <property type="project" value="TreeGrafter"/>
</dbReference>
<protein>
    <recommendedName>
        <fullName evidence="11">Sterol O-acyltransferase</fullName>
    </recommendedName>
</protein>
<evidence type="ECO:0000313" key="10">
    <source>
        <dbReference type="EMBL" id="CAD7413302.1"/>
    </source>
</evidence>
<reference evidence="10" key="1">
    <citation type="submission" date="2020-11" db="EMBL/GenBank/DDBJ databases">
        <authorList>
            <person name="Tran Van P."/>
        </authorList>
    </citation>
    <scope>NUCLEOTIDE SEQUENCE</scope>
</reference>
<evidence type="ECO:0000256" key="7">
    <source>
        <dbReference type="ARBA" id="ARBA00023136"/>
    </source>
</evidence>